<gene>
    <name evidence="1" type="ORF">BDP27DRAFT_1146071</name>
</gene>
<evidence type="ECO:0000313" key="2">
    <source>
        <dbReference type="Proteomes" id="UP000772434"/>
    </source>
</evidence>
<dbReference type="EMBL" id="JADNRY010000210">
    <property type="protein sequence ID" value="KAF9061220.1"/>
    <property type="molecule type" value="Genomic_DNA"/>
</dbReference>
<accession>A0A9P5PFJ2</accession>
<keyword evidence="2" id="KW-1185">Reference proteome</keyword>
<organism evidence="1 2">
    <name type="scientific">Rhodocollybia butyracea</name>
    <dbReference type="NCBI Taxonomy" id="206335"/>
    <lineage>
        <taxon>Eukaryota</taxon>
        <taxon>Fungi</taxon>
        <taxon>Dikarya</taxon>
        <taxon>Basidiomycota</taxon>
        <taxon>Agaricomycotina</taxon>
        <taxon>Agaricomycetes</taxon>
        <taxon>Agaricomycetidae</taxon>
        <taxon>Agaricales</taxon>
        <taxon>Marasmiineae</taxon>
        <taxon>Omphalotaceae</taxon>
        <taxon>Rhodocollybia</taxon>
    </lineage>
</organism>
<evidence type="ECO:0000313" key="1">
    <source>
        <dbReference type="EMBL" id="KAF9061220.1"/>
    </source>
</evidence>
<evidence type="ECO:0008006" key="3">
    <source>
        <dbReference type="Google" id="ProtNLM"/>
    </source>
</evidence>
<feature type="non-terminal residue" evidence="1">
    <location>
        <position position="140"/>
    </location>
</feature>
<dbReference type="Proteomes" id="UP000772434">
    <property type="component" value="Unassembled WGS sequence"/>
</dbReference>
<protein>
    <recommendedName>
        <fullName evidence="3">DDE Tnp4 domain-containing protein</fullName>
    </recommendedName>
</protein>
<proteinExistence type="predicted"/>
<reference evidence="1" key="1">
    <citation type="submission" date="2020-11" db="EMBL/GenBank/DDBJ databases">
        <authorList>
            <consortium name="DOE Joint Genome Institute"/>
            <person name="Ahrendt S."/>
            <person name="Riley R."/>
            <person name="Andreopoulos W."/>
            <person name="Labutti K."/>
            <person name="Pangilinan J."/>
            <person name="Ruiz-Duenas F.J."/>
            <person name="Barrasa J.M."/>
            <person name="Sanchez-Garcia M."/>
            <person name="Camarero S."/>
            <person name="Miyauchi S."/>
            <person name="Serrano A."/>
            <person name="Linde D."/>
            <person name="Babiker R."/>
            <person name="Drula E."/>
            <person name="Ayuso-Fernandez I."/>
            <person name="Pacheco R."/>
            <person name="Padilla G."/>
            <person name="Ferreira P."/>
            <person name="Barriuso J."/>
            <person name="Kellner H."/>
            <person name="Castanera R."/>
            <person name="Alfaro M."/>
            <person name="Ramirez L."/>
            <person name="Pisabarro A.G."/>
            <person name="Kuo A."/>
            <person name="Tritt A."/>
            <person name="Lipzen A."/>
            <person name="He G."/>
            <person name="Yan M."/>
            <person name="Ng V."/>
            <person name="Cullen D."/>
            <person name="Martin F."/>
            <person name="Rosso M.-N."/>
            <person name="Henrissat B."/>
            <person name="Hibbett D."/>
            <person name="Martinez A.T."/>
            <person name="Grigoriev I.V."/>
        </authorList>
    </citation>
    <scope>NUCLEOTIDE SEQUENCE</scope>
    <source>
        <strain evidence="1">AH 40177</strain>
    </source>
</reference>
<dbReference type="OrthoDB" id="2966465at2759"/>
<name>A0A9P5PFJ2_9AGAR</name>
<sequence length="140" mass="15945">LTDSAFLDKFHEFGFRPDVPDDAPMNKCNFVVFGDPAFSTAYGYGPHLISPFADDDLLEEQQAWNCAMSKVRIEVEHGFGVVVNLWPFLNNFRKMQVLSSPVGRYYRIGVLLMNAANCVCPNQIAQRFNCMPPTLEDYFH</sequence>
<dbReference type="AlphaFoldDB" id="A0A9P5PFJ2"/>
<comment type="caution">
    <text evidence="1">The sequence shown here is derived from an EMBL/GenBank/DDBJ whole genome shotgun (WGS) entry which is preliminary data.</text>
</comment>
<feature type="non-terminal residue" evidence="1">
    <location>
        <position position="1"/>
    </location>
</feature>